<dbReference type="Proteomes" id="UP000664081">
    <property type="component" value="Unassembled WGS sequence"/>
</dbReference>
<proteinExistence type="predicted"/>
<evidence type="ECO:0000313" key="4">
    <source>
        <dbReference type="Proteomes" id="UP000664081"/>
    </source>
</evidence>
<reference evidence="3 4" key="1">
    <citation type="submission" date="2021-03" db="EMBL/GenBank/DDBJ databases">
        <title>Staphylococci and Mammaliicocci in bats.</title>
        <authorList>
            <person name="Fountain K."/>
        </authorList>
    </citation>
    <scope>NUCLEOTIDE SEQUENCE [LARGE SCALE GENOMIC DNA]</scope>
    <source>
        <strain evidence="3 4">18_1_E_SW</strain>
    </source>
</reference>
<evidence type="ECO:0000256" key="1">
    <source>
        <dbReference type="SAM" id="MobiDB-lite"/>
    </source>
</evidence>
<keyword evidence="4" id="KW-1185">Reference proteome</keyword>
<gene>
    <name evidence="3" type="ORF">J3T88_06485</name>
</gene>
<dbReference type="Pfam" id="PF04531">
    <property type="entry name" value="Phage_holin_1"/>
    <property type="match status" value="1"/>
</dbReference>
<evidence type="ECO:0000256" key="2">
    <source>
        <dbReference type="SAM" id="Phobius"/>
    </source>
</evidence>
<organism evidence="3 4">
    <name type="scientific">Staphylococcus nepalensis</name>
    <dbReference type="NCBI Taxonomy" id="214473"/>
    <lineage>
        <taxon>Bacteria</taxon>
        <taxon>Bacillati</taxon>
        <taxon>Bacillota</taxon>
        <taxon>Bacilli</taxon>
        <taxon>Bacillales</taxon>
        <taxon>Staphylococcaceae</taxon>
        <taxon>Staphylococcus</taxon>
    </lineage>
</organism>
<dbReference type="EMBL" id="JAFNLT010000004">
    <property type="protein sequence ID" value="MBO1226973.1"/>
    <property type="molecule type" value="Genomic_DNA"/>
</dbReference>
<feature type="region of interest" description="Disordered" evidence="1">
    <location>
        <begin position="143"/>
        <end position="167"/>
    </location>
</feature>
<accession>A0ABS3L0A3</accession>
<dbReference type="NCBIfam" id="TIGR01598">
    <property type="entry name" value="holin_phiLC3"/>
    <property type="match status" value="1"/>
</dbReference>
<feature type="compositionally biased region" description="Basic and acidic residues" evidence="1">
    <location>
        <begin position="149"/>
        <end position="167"/>
    </location>
</feature>
<name>A0ABS3L0A3_9STAP</name>
<keyword evidence="2" id="KW-0472">Membrane</keyword>
<protein>
    <submittedName>
        <fullName evidence="3">Phage holin</fullName>
    </submittedName>
</protein>
<dbReference type="InterPro" id="IPR006485">
    <property type="entry name" value="Phage-like_holin"/>
</dbReference>
<evidence type="ECO:0000313" key="3">
    <source>
        <dbReference type="EMBL" id="MBO1226973.1"/>
    </source>
</evidence>
<feature type="transmembrane region" description="Helical" evidence="2">
    <location>
        <begin position="45"/>
        <end position="62"/>
    </location>
</feature>
<sequence>MKSINWKIRFKKKSFWVAIVSAVVLFINNITQAIGIDYTGQLEQFSNGINGLLALLVTFGVINDPTTKGMKDSGIAKTYSKPRDENEWPVEYQNNKHDVSENEDIKQQIGIMTPQEYDTSQPFTDDTDEVTFDVADYEYDEELPLGASRYHDDEVLKVSDEDDSKSN</sequence>
<keyword evidence="2" id="KW-0812">Transmembrane</keyword>
<keyword evidence="2" id="KW-1133">Transmembrane helix</keyword>
<comment type="caution">
    <text evidence="3">The sequence shown here is derived from an EMBL/GenBank/DDBJ whole genome shotgun (WGS) entry which is preliminary data.</text>
</comment>
<dbReference type="RefSeq" id="WP_207572605.1">
    <property type="nucleotide sequence ID" value="NZ_JAFNLQ010000014.1"/>
</dbReference>